<dbReference type="PROSITE" id="PS50110">
    <property type="entry name" value="RESPONSE_REGULATORY"/>
    <property type="match status" value="1"/>
</dbReference>
<dbReference type="PANTHER" id="PTHR45228">
    <property type="entry name" value="CYCLIC DI-GMP PHOSPHODIESTERASE TM_0186-RELATED"/>
    <property type="match status" value="1"/>
</dbReference>
<proteinExistence type="predicted"/>
<feature type="domain" description="HD-GYP" evidence="3">
    <location>
        <begin position="163"/>
        <end position="374"/>
    </location>
</feature>
<dbReference type="SMART" id="SM00471">
    <property type="entry name" value="HDc"/>
    <property type="match status" value="1"/>
</dbReference>
<evidence type="ECO:0000259" key="2">
    <source>
        <dbReference type="PROSITE" id="PS50110"/>
    </source>
</evidence>
<dbReference type="SMART" id="SM00448">
    <property type="entry name" value="REC"/>
    <property type="match status" value="1"/>
</dbReference>
<feature type="domain" description="Response regulatory" evidence="2">
    <location>
        <begin position="21"/>
        <end position="136"/>
    </location>
</feature>
<dbReference type="InterPro" id="IPR001789">
    <property type="entry name" value="Sig_transdc_resp-reg_receiver"/>
</dbReference>
<dbReference type="EMBL" id="JBHRTD010000007">
    <property type="protein sequence ID" value="MFC3138086.1"/>
    <property type="molecule type" value="Genomic_DNA"/>
</dbReference>
<name>A0ABV7GF54_9GAMM</name>
<organism evidence="4 5">
    <name type="scientific">Shewanella submarina</name>
    <dbReference type="NCBI Taxonomy" id="2016376"/>
    <lineage>
        <taxon>Bacteria</taxon>
        <taxon>Pseudomonadati</taxon>
        <taxon>Pseudomonadota</taxon>
        <taxon>Gammaproteobacteria</taxon>
        <taxon>Alteromonadales</taxon>
        <taxon>Shewanellaceae</taxon>
        <taxon>Shewanella</taxon>
    </lineage>
</organism>
<accession>A0ABV7GF54</accession>
<evidence type="ECO:0000256" key="1">
    <source>
        <dbReference type="PROSITE-ProRule" id="PRU00169"/>
    </source>
</evidence>
<dbReference type="CDD" id="cd00077">
    <property type="entry name" value="HDc"/>
    <property type="match status" value="1"/>
</dbReference>
<dbReference type="Proteomes" id="UP001595621">
    <property type="component" value="Unassembled WGS sequence"/>
</dbReference>
<dbReference type="PANTHER" id="PTHR45228:SF5">
    <property type="entry name" value="CYCLIC DI-GMP PHOSPHODIESTERASE VC_1348-RELATED"/>
    <property type="match status" value="1"/>
</dbReference>
<keyword evidence="5" id="KW-1185">Reference proteome</keyword>
<dbReference type="InterPro" id="IPR011006">
    <property type="entry name" value="CheY-like_superfamily"/>
</dbReference>
<dbReference type="InterPro" id="IPR052020">
    <property type="entry name" value="Cyclic_di-GMP/3'3'-cGAMP_PDE"/>
</dbReference>
<dbReference type="RefSeq" id="WP_248937515.1">
    <property type="nucleotide sequence ID" value="NZ_JAKILF010000010.1"/>
</dbReference>
<evidence type="ECO:0000259" key="3">
    <source>
        <dbReference type="PROSITE" id="PS51832"/>
    </source>
</evidence>
<dbReference type="SUPFAM" id="SSF109604">
    <property type="entry name" value="HD-domain/PDEase-like"/>
    <property type="match status" value="1"/>
</dbReference>
<dbReference type="Gene3D" id="1.10.3210.10">
    <property type="entry name" value="Hypothetical protein af1432"/>
    <property type="match status" value="1"/>
</dbReference>
<dbReference type="InterPro" id="IPR037522">
    <property type="entry name" value="HD_GYP_dom"/>
</dbReference>
<protein>
    <submittedName>
        <fullName evidence="4">Two-component system response regulator</fullName>
    </submittedName>
</protein>
<comment type="caution">
    <text evidence="4">The sequence shown here is derived from an EMBL/GenBank/DDBJ whole genome shotgun (WGS) entry which is preliminary data.</text>
</comment>
<sequence>MANGPYQGKEDNTVEIKTKSNVLIVDDAPENLQLLNGLLKDSYQVKAANNGERALEIVEKTPIDIILLDVVMPTMDGYEVCRRLKADSKYSDIPVIFLTAKDSSRDEQYGFDLGASDYIAKPVSPPVVLARVRTHLQVKASQDFLKDQNSYLEAEVRKRMKQVSEVQDVTISALASLAETRDQETGYHIRRTQWYVKLLAEKVRDHPRFRDELTPEIIDAFFKSAPLHDVGKVGIADSVLLKPGKLTAEEFEIMKGHAYLGFHALEMAEQEIGTEDSFLTAAKDIAHYHHEKWDGNGYPNGLSGEDIPLSARLMAIADVYDALISKRVYKDAMPHDKALEIIRDGRGSHFDPDLIDAFFEIEHQFMEIAEKYKD</sequence>
<feature type="modified residue" description="4-aspartylphosphate" evidence="1">
    <location>
        <position position="69"/>
    </location>
</feature>
<dbReference type="SUPFAM" id="SSF52172">
    <property type="entry name" value="CheY-like"/>
    <property type="match status" value="1"/>
</dbReference>
<dbReference type="Pfam" id="PF13487">
    <property type="entry name" value="HD_5"/>
    <property type="match status" value="1"/>
</dbReference>
<evidence type="ECO:0000313" key="5">
    <source>
        <dbReference type="Proteomes" id="UP001595621"/>
    </source>
</evidence>
<dbReference type="PROSITE" id="PS51832">
    <property type="entry name" value="HD_GYP"/>
    <property type="match status" value="1"/>
</dbReference>
<dbReference type="InterPro" id="IPR003607">
    <property type="entry name" value="HD/PDEase_dom"/>
</dbReference>
<keyword evidence="1" id="KW-0597">Phosphoprotein</keyword>
<dbReference type="Pfam" id="PF00072">
    <property type="entry name" value="Response_reg"/>
    <property type="match status" value="1"/>
</dbReference>
<evidence type="ECO:0000313" key="4">
    <source>
        <dbReference type="EMBL" id="MFC3138086.1"/>
    </source>
</evidence>
<reference evidence="5" key="1">
    <citation type="journal article" date="2019" name="Int. J. Syst. Evol. Microbiol.">
        <title>The Global Catalogue of Microorganisms (GCM) 10K type strain sequencing project: providing services to taxonomists for standard genome sequencing and annotation.</title>
        <authorList>
            <consortium name="The Broad Institute Genomics Platform"/>
            <consortium name="The Broad Institute Genome Sequencing Center for Infectious Disease"/>
            <person name="Wu L."/>
            <person name="Ma J."/>
        </authorList>
    </citation>
    <scope>NUCLEOTIDE SEQUENCE [LARGE SCALE GENOMIC DNA]</scope>
    <source>
        <strain evidence="5">KCTC 52277</strain>
    </source>
</reference>
<dbReference type="Gene3D" id="3.40.50.2300">
    <property type="match status" value="1"/>
</dbReference>
<dbReference type="CDD" id="cd19920">
    <property type="entry name" value="REC_PA4781-like"/>
    <property type="match status" value="1"/>
</dbReference>
<gene>
    <name evidence="4" type="ORF">ACFOE0_07755</name>
</gene>